<dbReference type="OrthoDB" id="31168at2157"/>
<protein>
    <submittedName>
        <fullName evidence="5">Cell division ATPase MinD</fullName>
    </submittedName>
</protein>
<dbReference type="HOGENOM" id="CLU_037612_0_3_2"/>
<dbReference type="SUPFAM" id="SSF52540">
    <property type="entry name" value="P-loop containing nucleoside triphosphate hydrolases"/>
    <property type="match status" value="1"/>
</dbReference>
<dbReference type="Pfam" id="PF13614">
    <property type="entry name" value="AAA_31"/>
    <property type="match status" value="1"/>
</dbReference>
<evidence type="ECO:0000313" key="6">
    <source>
        <dbReference type="Proteomes" id="UP000001107"/>
    </source>
</evidence>
<dbReference type="RefSeq" id="WP_011972277.1">
    <property type="nucleotide sequence ID" value="NC_009634.1"/>
</dbReference>
<dbReference type="PIRSF" id="PIRSF003092">
    <property type="entry name" value="MinD"/>
    <property type="match status" value="1"/>
</dbReference>
<dbReference type="GO" id="GO:0016887">
    <property type="term" value="F:ATP hydrolysis activity"/>
    <property type="evidence" value="ECO:0007669"/>
    <property type="project" value="TreeGrafter"/>
</dbReference>
<organism evidence="5 6">
    <name type="scientific">Methanococcus vannielii (strain ATCC 35089 / DSM 1224 / JCM 13029 / OCM 148 / SB)</name>
    <dbReference type="NCBI Taxonomy" id="406327"/>
    <lineage>
        <taxon>Archaea</taxon>
        <taxon>Methanobacteriati</taxon>
        <taxon>Methanobacteriota</taxon>
        <taxon>Methanomada group</taxon>
        <taxon>Methanococci</taxon>
        <taxon>Methanococcales</taxon>
        <taxon>Methanococcaceae</taxon>
        <taxon>Methanococcus</taxon>
    </lineage>
</organism>
<dbReference type="PANTHER" id="PTHR43384:SF10">
    <property type="entry name" value="ATPASE INVOLVED IN CHROMOSOME PARTITIONING, PARA_MIND FAMILY"/>
    <property type="match status" value="1"/>
</dbReference>
<dbReference type="AlphaFoldDB" id="A6UPF2"/>
<dbReference type="GO" id="GO:0005524">
    <property type="term" value="F:ATP binding"/>
    <property type="evidence" value="ECO:0007669"/>
    <property type="project" value="UniProtKB-KW"/>
</dbReference>
<dbReference type="GO" id="GO:0005829">
    <property type="term" value="C:cytosol"/>
    <property type="evidence" value="ECO:0007669"/>
    <property type="project" value="TreeGrafter"/>
</dbReference>
<evidence type="ECO:0000313" key="5">
    <source>
        <dbReference type="EMBL" id="ABR54374.1"/>
    </source>
</evidence>
<keyword evidence="1 3" id="KW-0547">Nucleotide-binding</keyword>
<name>A6UPF2_METVS</name>
<dbReference type="InterPro" id="IPR010224">
    <property type="entry name" value="MinD_archaea"/>
</dbReference>
<dbReference type="InterPro" id="IPR025669">
    <property type="entry name" value="AAA_dom"/>
</dbReference>
<keyword evidence="5" id="KW-0132">Cell division</keyword>
<evidence type="ECO:0000256" key="2">
    <source>
        <dbReference type="ARBA" id="ARBA00022840"/>
    </source>
</evidence>
<dbReference type="FunFam" id="3.40.50.300:FF:000285">
    <property type="entry name" value="Sporulation initiation inhibitor Soj"/>
    <property type="match status" value="1"/>
</dbReference>
<dbReference type="Gene3D" id="3.40.50.300">
    <property type="entry name" value="P-loop containing nucleotide triphosphate hydrolases"/>
    <property type="match status" value="1"/>
</dbReference>
<dbReference type="PANTHER" id="PTHR43384">
    <property type="entry name" value="SEPTUM SITE-DETERMINING PROTEIN MIND HOMOLOG, CHLOROPLASTIC-RELATED"/>
    <property type="match status" value="1"/>
</dbReference>
<accession>A6UPF2</accession>
<gene>
    <name evidence="5" type="ordered locus">Mevan_0467</name>
</gene>
<reference evidence="5" key="1">
    <citation type="submission" date="2007-06" db="EMBL/GenBank/DDBJ databases">
        <title>Complete sequence of Methanococcus vannielii SB.</title>
        <authorList>
            <consortium name="US DOE Joint Genome Institute"/>
            <person name="Copeland A."/>
            <person name="Lucas S."/>
            <person name="Lapidus A."/>
            <person name="Barry K."/>
            <person name="Glavina del Rio T."/>
            <person name="Dalin E."/>
            <person name="Tice H."/>
            <person name="Pitluck S."/>
            <person name="Chain P."/>
            <person name="Malfatti S."/>
            <person name="Shin M."/>
            <person name="Vergez L."/>
            <person name="Schmutz J."/>
            <person name="Larimer F."/>
            <person name="Land M."/>
            <person name="Hauser L."/>
            <person name="Kyrpides N."/>
            <person name="Anderson I."/>
            <person name="Sieprawska-Lupa M."/>
            <person name="Whitman W.B."/>
            <person name="Richardson P."/>
        </authorList>
    </citation>
    <scope>NUCLEOTIDE SEQUENCE [LARGE SCALE GENOMIC DNA]</scope>
    <source>
        <strain evidence="5">SB</strain>
    </source>
</reference>
<keyword evidence="5" id="KW-0131">Cell cycle</keyword>
<keyword evidence="2 3" id="KW-0067">ATP-binding</keyword>
<sequence length="262" mass="28601">MIITVASGKGGVGKTTSSANLAVALSKLGKKTLVIDGDVSMANLGLIFDFEKNNPSLHEVLAEECDVKDAIYKHKTGAYILPASLSISGYKKSDLDLFPEVVNEISDDYDYVIIDAPAGLNKDMAIHLAIADKILLVVTPELFSIADAMKIKESGEMAGTNILGIVLNRTGKDFGEMGPDEIEMILEEKIIGVIPEDPNIRSATLKKMDVIQYSPKSPASKAYTELALKVTGSYVDLEKIEEIYNESFFEKLKRSIFSKFKK</sequence>
<feature type="domain" description="AAA" evidence="4">
    <location>
        <begin position="2"/>
        <end position="146"/>
    </location>
</feature>
<evidence type="ECO:0000256" key="1">
    <source>
        <dbReference type="ARBA" id="ARBA00022741"/>
    </source>
</evidence>
<dbReference type="NCBIfam" id="TIGR01969">
    <property type="entry name" value="minD_arch"/>
    <property type="match status" value="1"/>
</dbReference>
<dbReference type="STRING" id="406327.Mevan_0467"/>
<dbReference type="GO" id="GO:0009898">
    <property type="term" value="C:cytoplasmic side of plasma membrane"/>
    <property type="evidence" value="ECO:0007669"/>
    <property type="project" value="TreeGrafter"/>
</dbReference>
<dbReference type="KEGG" id="mvn:Mevan_0467"/>
<dbReference type="GO" id="GO:0051301">
    <property type="term" value="P:cell division"/>
    <property type="evidence" value="ECO:0007669"/>
    <property type="project" value="UniProtKB-KW"/>
</dbReference>
<keyword evidence="6" id="KW-1185">Reference proteome</keyword>
<evidence type="ECO:0000259" key="4">
    <source>
        <dbReference type="Pfam" id="PF13614"/>
    </source>
</evidence>
<dbReference type="InterPro" id="IPR050625">
    <property type="entry name" value="ParA/MinD_ATPase"/>
</dbReference>
<evidence type="ECO:0000256" key="3">
    <source>
        <dbReference type="PIRSR" id="PIRSR003092-1"/>
    </source>
</evidence>
<dbReference type="EMBL" id="CP000742">
    <property type="protein sequence ID" value="ABR54374.1"/>
    <property type="molecule type" value="Genomic_DNA"/>
</dbReference>
<dbReference type="GO" id="GO:0051782">
    <property type="term" value="P:negative regulation of cell division"/>
    <property type="evidence" value="ECO:0007669"/>
    <property type="project" value="TreeGrafter"/>
</dbReference>
<dbReference type="InterPro" id="IPR025501">
    <property type="entry name" value="MinD_FleN"/>
</dbReference>
<dbReference type="GeneID" id="5325373"/>
<proteinExistence type="predicted"/>
<dbReference type="eggNOG" id="arCOG00589">
    <property type="taxonomic scope" value="Archaea"/>
</dbReference>
<dbReference type="InterPro" id="IPR027417">
    <property type="entry name" value="P-loop_NTPase"/>
</dbReference>
<feature type="binding site" evidence="3">
    <location>
        <begin position="9"/>
        <end position="16"/>
    </location>
    <ligand>
        <name>ATP</name>
        <dbReference type="ChEBI" id="CHEBI:30616"/>
    </ligand>
</feature>
<dbReference type="Proteomes" id="UP000001107">
    <property type="component" value="Chromosome"/>
</dbReference>